<comment type="caution">
    <text evidence="2">The sequence shown here is derived from an EMBL/GenBank/DDBJ whole genome shotgun (WGS) entry which is preliminary data.</text>
</comment>
<evidence type="ECO:0000256" key="1">
    <source>
        <dbReference type="SAM" id="MobiDB-lite"/>
    </source>
</evidence>
<dbReference type="EMBL" id="LXQA010130180">
    <property type="protein sequence ID" value="MCI22375.1"/>
    <property type="molecule type" value="Genomic_DNA"/>
</dbReference>
<protein>
    <submittedName>
        <fullName evidence="2">Uncharacterized protein</fullName>
    </submittedName>
</protein>
<organism evidence="2 3">
    <name type="scientific">Trifolium medium</name>
    <dbReference type="NCBI Taxonomy" id="97028"/>
    <lineage>
        <taxon>Eukaryota</taxon>
        <taxon>Viridiplantae</taxon>
        <taxon>Streptophyta</taxon>
        <taxon>Embryophyta</taxon>
        <taxon>Tracheophyta</taxon>
        <taxon>Spermatophyta</taxon>
        <taxon>Magnoliopsida</taxon>
        <taxon>eudicotyledons</taxon>
        <taxon>Gunneridae</taxon>
        <taxon>Pentapetalae</taxon>
        <taxon>rosids</taxon>
        <taxon>fabids</taxon>
        <taxon>Fabales</taxon>
        <taxon>Fabaceae</taxon>
        <taxon>Papilionoideae</taxon>
        <taxon>50 kb inversion clade</taxon>
        <taxon>NPAAA clade</taxon>
        <taxon>Hologalegina</taxon>
        <taxon>IRL clade</taxon>
        <taxon>Trifolieae</taxon>
        <taxon>Trifolium</taxon>
    </lineage>
</organism>
<keyword evidence="3" id="KW-1185">Reference proteome</keyword>
<accession>A0A392QGE9</accession>
<sequence length="21" mass="2514">RLCTAERRQQPVSKEAVREEK</sequence>
<proteinExistence type="predicted"/>
<feature type="non-terminal residue" evidence="2">
    <location>
        <position position="1"/>
    </location>
</feature>
<evidence type="ECO:0000313" key="3">
    <source>
        <dbReference type="Proteomes" id="UP000265520"/>
    </source>
</evidence>
<feature type="region of interest" description="Disordered" evidence="1">
    <location>
        <begin position="1"/>
        <end position="21"/>
    </location>
</feature>
<reference evidence="2 3" key="1">
    <citation type="journal article" date="2018" name="Front. Plant Sci.">
        <title>Red Clover (Trifolium pratense) and Zigzag Clover (T. medium) - A Picture of Genomic Similarities and Differences.</title>
        <authorList>
            <person name="Dluhosova J."/>
            <person name="Istvanek J."/>
            <person name="Nedelnik J."/>
            <person name="Repkova J."/>
        </authorList>
    </citation>
    <scope>NUCLEOTIDE SEQUENCE [LARGE SCALE GENOMIC DNA]</scope>
    <source>
        <strain evidence="3">cv. 10/8</strain>
        <tissue evidence="2">Leaf</tissue>
    </source>
</reference>
<dbReference type="Proteomes" id="UP000265520">
    <property type="component" value="Unassembled WGS sequence"/>
</dbReference>
<evidence type="ECO:0000313" key="2">
    <source>
        <dbReference type="EMBL" id="MCI22375.1"/>
    </source>
</evidence>
<dbReference type="AlphaFoldDB" id="A0A392QGE9"/>
<name>A0A392QGE9_9FABA</name>